<accession>A0A2B7Y6E5</accession>
<proteinExistence type="predicted"/>
<dbReference type="OrthoDB" id="5331170at2759"/>
<reference evidence="1 2" key="1">
    <citation type="submission" date="2017-10" db="EMBL/GenBank/DDBJ databases">
        <title>Comparative genomics in systemic dimorphic fungi from Ajellomycetaceae.</title>
        <authorList>
            <person name="Munoz J.F."/>
            <person name="Mcewen J.G."/>
            <person name="Clay O.K."/>
            <person name="Cuomo C.A."/>
        </authorList>
    </citation>
    <scope>NUCLEOTIDE SEQUENCE [LARGE SCALE GENOMIC DNA]</scope>
    <source>
        <strain evidence="1 2">UAMH5409</strain>
    </source>
</reference>
<protein>
    <submittedName>
        <fullName evidence="1">Uncharacterized protein</fullName>
    </submittedName>
</protein>
<keyword evidence="2" id="KW-1185">Reference proteome</keyword>
<sequence length="169" mass="19254">MANPNLPPNQTWALIWPKDPQPGNAAHWPPGKRLKDILTGKGPRIHFATLAHGPNQIRHHWSGWNGVREGQGYVDVNAAEEAQWELKRSRLCYPFSKLKLMGRQGDEKYDYRTRKYGEPNNRTWSKVSYGNAHVEGANLEMANPEHVRDGNGTMYTYDGWQEAFGGNNN</sequence>
<evidence type="ECO:0000313" key="2">
    <source>
        <dbReference type="Proteomes" id="UP000223968"/>
    </source>
</evidence>
<name>A0A2B7Y6E5_9EURO</name>
<organism evidence="1 2">
    <name type="scientific">Helicocarpus griseus UAMH5409</name>
    <dbReference type="NCBI Taxonomy" id="1447875"/>
    <lineage>
        <taxon>Eukaryota</taxon>
        <taxon>Fungi</taxon>
        <taxon>Dikarya</taxon>
        <taxon>Ascomycota</taxon>
        <taxon>Pezizomycotina</taxon>
        <taxon>Eurotiomycetes</taxon>
        <taxon>Eurotiomycetidae</taxon>
        <taxon>Onygenales</taxon>
        <taxon>Ajellomycetaceae</taxon>
        <taxon>Helicocarpus</taxon>
    </lineage>
</organism>
<dbReference type="Proteomes" id="UP000223968">
    <property type="component" value="Unassembled WGS sequence"/>
</dbReference>
<dbReference type="AlphaFoldDB" id="A0A2B7Y6E5"/>
<gene>
    <name evidence="1" type="ORF">AJ79_01551</name>
</gene>
<evidence type="ECO:0000313" key="1">
    <source>
        <dbReference type="EMBL" id="PGH16679.1"/>
    </source>
</evidence>
<dbReference type="EMBL" id="PDNB01000015">
    <property type="protein sequence ID" value="PGH16679.1"/>
    <property type="molecule type" value="Genomic_DNA"/>
</dbReference>
<comment type="caution">
    <text evidence="1">The sequence shown here is derived from an EMBL/GenBank/DDBJ whole genome shotgun (WGS) entry which is preliminary data.</text>
</comment>